<reference evidence="4 5" key="1">
    <citation type="submission" date="2024-10" db="EMBL/GenBank/DDBJ databases">
        <title>Updated reference genomes for cyclostephanoid diatoms.</title>
        <authorList>
            <person name="Roberts W.R."/>
            <person name="Alverson A.J."/>
        </authorList>
    </citation>
    <scope>NUCLEOTIDE SEQUENCE [LARGE SCALE GENOMIC DNA]</scope>
    <source>
        <strain evidence="4 5">AJA228-03</strain>
    </source>
</reference>
<accession>A0ABD3R5J2</accession>
<keyword evidence="5" id="KW-1185">Reference proteome</keyword>
<dbReference type="Gene3D" id="3.40.50.720">
    <property type="entry name" value="NAD(P)-binding Rossmann-like Domain"/>
    <property type="match status" value="1"/>
</dbReference>
<dbReference type="PANTHER" id="PTHR42748:SF7">
    <property type="entry name" value="NMRA LIKE REDOX SENSOR 1-RELATED"/>
    <property type="match status" value="1"/>
</dbReference>
<comment type="similarity">
    <text evidence="1">Belongs to the NmrA-type oxidoreductase family.</text>
</comment>
<dbReference type="InterPro" id="IPR051164">
    <property type="entry name" value="NmrA-like_oxidored"/>
</dbReference>
<protein>
    <recommendedName>
        <fullName evidence="3">NmrA-like domain-containing protein</fullName>
    </recommendedName>
</protein>
<comment type="caution">
    <text evidence="4">The sequence shown here is derived from an EMBL/GenBank/DDBJ whole genome shotgun (WGS) entry which is preliminary data.</text>
</comment>
<feature type="domain" description="NmrA-like" evidence="3">
    <location>
        <begin position="4"/>
        <end position="288"/>
    </location>
</feature>
<evidence type="ECO:0000256" key="2">
    <source>
        <dbReference type="ARBA" id="ARBA00022857"/>
    </source>
</evidence>
<dbReference type="Proteomes" id="UP001530377">
    <property type="component" value="Unassembled WGS sequence"/>
</dbReference>
<evidence type="ECO:0000259" key="3">
    <source>
        <dbReference type="Pfam" id="PF05368"/>
    </source>
</evidence>
<organism evidence="4 5">
    <name type="scientific">Cyclostephanos tholiformis</name>
    <dbReference type="NCBI Taxonomy" id="382380"/>
    <lineage>
        <taxon>Eukaryota</taxon>
        <taxon>Sar</taxon>
        <taxon>Stramenopiles</taxon>
        <taxon>Ochrophyta</taxon>
        <taxon>Bacillariophyta</taxon>
        <taxon>Coscinodiscophyceae</taxon>
        <taxon>Thalassiosirophycidae</taxon>
        <taxon>Stephanodiscales</taxon>
        <taxon>Stephanodiscaceae</taxon>
        <taxon>Cyclostephanos</taxon>
    </lineage>
</organism>
<dbReference type="Gene3D" id="3.90.25.10">
    <property type="entry name" value="UDP-galactose 4-epimerase, domain 1"/>
    <property type="match status" value="1"/>
</dbReference>
<dbReference type="Pfam" id="PF05368">
    <property type="entry name" value="NmrA"/>
    <property type="match status" value="1"/>
</dbReference>
<proteinExistence type="inferred from homology"/>
<dbReference type="SUPFAM" id="SSF51735">
    <property type="entry name" value="NAD(P)-binding Rossmann-fold domains"/>
    <property type="match status" value="1"/>
</dbReference>
<evidence type="ECO:0000256" key="1">
    <source>
        <dbReference type="ARBA" id="ARBA00006328"/>
    </source>
</evidence>
<evidence type="ECO:0000313" key="4">
    <source>
        <dbReference type="EMBL" id="KAL3808113.1"/>
    </source>
</evidence>
<gene>
    <name evidence="4" type="ORF">ACHAXA_001019</name>
</gene>
<name>A0ABD3R5J2_9STRA</name>
<dbReference type="PANTHER" id="PTHR42748">
    <property type="entry name" value="NITROGEN METABOLITE REPRESSION PROTEIN NMRA FAMILY MEMBER"/>
    <property type="match status" value="1"/>
</dbReference>
<evidence type="ECO:0000313" key="5">
    <source>
        <dbReference type="Proteomes" id="UP001530377"/>
    </source>
</evidence>
<dbReference type="EMBL" id="JALLPB020000546">
    <property type="protein sequence ID" value="KAL3808113.1"/>
    <property type="molecule type" value="Genomic_DNA"/>
</dbReference>
<dbReference type="InterPro" id="IPR036291">
    <property type="entry name" value="NAD(P)-bd_dom_sf"/>
</dbReference>
<dbReference type="InterPro" id="IPR008030">
    <property type="entry name" value="NmrA-like"/>
</dbReference>
<keyword evidence="2" id="KW-0521">NADP</keyword>
<dbReference type="AlphaFoldDB" id="A0ABD3R5J2"/>
<sequence>MASQTYLVFSATGKQGRSVIKALAARGEAIVATSRDPNSTSSQSLLKNEGVKAVLRADFNDPDSVHSAIVESKATRVWFTTDFMSIPWHRRTRHAEAMLGKNVIDAIKRAKIGGMGHVEHVVYCSVGDADNVPEKVHHFWGKADVERYMSSQFDVGSGITWSVLRPVAFFENVNDRAIYNPLKKGSIKFITKPDVRVKFVSCEDIGKGVAALLTNPTMYAGKIVDAAGGEHTGTELAESLTEVSGTKCVYKIAMPRFLLWLFMGDLYHMTKWLEDVGYTADIKKFKDVVPDAQDSRGFFEATGQWADGEKFIAGK</sequence>